<keyword evidence="3" id="KW-1185">Reference proteome</keyword>
<accession>A0AAD9R7E4</accession>
<reference evidence="2" key="1">
    <citation type="journal article" date="2023" name="G3 (Bethesda)">
        <title>Whole genome assembly and annotation of the endangered Caribbean coral Acropora cervicornis.</title>
        <authorList>
            <person name="Selwyn J.D."/>
            <person name="Vollmer S.V."/>
        </authorList>
    </citation>
    <scope>NUCLEOTIDE SEQUENCE</scope>
    <source>
        <strain evidence="2">K2</strain>
    </source>
</reference>
<feature type="compositionally biased region" description="Basic and acidic residues" evidence="1">
    <location>
        <begin position="77"/>
        <end position="86"/>
    </location>
</feature>
<feature type="compositionally biased region" description="Basic and acidic residues" evidence="1">
    <location>
        <begin position="93"/>
        <end position="102"/>
    </location>
</feature>
<comment type="caution">
    <text evidence="2">The sequence shown here is derived from an EMBL/GenBank/DDBJ whole genome shotgun (WGS) entry which is preliminary data.</text>
</comment>
<gene>
    <name evidence="2" type="ORF">P5673_000605</name>
</gene>
<protein>
    <submittedName>
        <fullName evidence="2">Uncharacterized protein</fullName>
    </submittedName>
</protein>
<dbReference type="Proteomes" id="UP001249851">
    <property type="component" value="Unassembled WGS sequence"/>
</dbReference>
<dbReference type="AlphaFoldDB" id="A0AAD9R7E4"/>
<organism evidence="2 3">
    <name type="scientific">Acropora cervicornis</name>
    <name type="common">Staghorn coral</name>
    <dbReference type="NCBI Taxonomy" id="6130"/>
    <lineage>
        <taxon>Eukaryota</taxon>
        <taxon>Metazoa</taxon>
        <taxon>Cnidaria</taxon>
        <taxon>Anthozoa</taxon>
        <taxon>Hexacorallia</taxon>
        <taxon>Scleractinia</taxon>
        <taxon>Astrocoeniina</taxon>
        <taxon>Acroporidae</taxon>
        <taxon>Acropora</taxon>
    </lineage>
</organism>
<evidence type="ECO:0000256" key="1">
    <source>
        <dbReference type="SAM" id="MobiDB-lite"/>
    </source>
</evidence>
<evidence type="ECO:0000313" key="2">
    <source>
        <dbReference type="EMBL" id="KAK2574439.1"/>
    </source>
</evidence>
<sequence length="102" mass="11890">MLTHEQKLKLDHDGKVSAVFGYLHDIYFTVLRQISLYTCVFAIVPFSCIGTDESAMVFSKPKDFSNQTEGKYTRRRMKEDLHEGREVKKKGTTKAEREERNK</sequence>
<name>A0AAD9R7E4_ACRCE</name>
<evidence type="ECO:0000313" key="3">
    <source>
        <dbReference type="Proteomes" id="UP001249851"/>
    </source>
</evidence>
<feature type="region of interest" description="Disordered" evidence="1">
    <location>
        <begin position="63"/>
        <end position="102"/>
    </location>
</feature>
<dbReference type="EMBL" id="JARQWQ010000001">
    <property type="protein sequence ID" value="KAK2574439.1"/>
    <property type="molecule type" value="Genomic_DNA"/>
</dbReference>
<proteinExistence type="predicted"/>
<reference evidence="2" key="2">
    <citation type="journal article" date="2023" name="Science">
        <title>Genomic signatures of disease resistance in endangered staghorn corals.</title>
        <authorList>
            <person name="Vollmer S.V."/>
            <person name="Selwyn J.D."/>
            <person name="Despard B.A."/>
            <person name="Roesel C.L."/>
        </authorList>
    </citation>
    <scope>NUCLEOTIDE SEQUENCE</scope>
    <source>
        <strain evidence="2">K2</strain>
    </source>
</reference>